<evidence type="ECO:0000256" key="3">
    <source>
        <dbReference type="ARBA" id="ARBA00022786"/>
    </source>
</evidence>
<dbReference type="Proteomes" id="UP000000663">
    <property type="component" value="Chromosome"/>
</dbReference>
<accession>Q0W3D6</accession>
<dbReference type="NCBIfam" id="TIGR03804">
    <property type="entry name" value="para_beta_helix"/>
    <property type="match status" value="6"/>
</dbReference>
<dbReference type="eggNOG" id="arCOG02521">
    <property type="taxonomic scope" value="Archaea"/>
</dbReference>
<evidence type="ECO:0000259" key="5">
    <source>
        <dbReference type="SMART" id="SM00722"/>
    </source>
</evidence>
<dbReference type="InterPro" id="IPR006626">
    <property type="entry name" value="PbH1"/>
</dbReference>
<evidence type="ECO:0000313" key="6">
    <source>
        <dbReference type="EMBL" id="CAJ37107.1"/>
    </source>
</evidence>
<dbReference type="InterPro" id="IPR012334">
    <property type="entry name" value="Pectin_lyas_fold"/>
</dbReference>
<comment type="pathway">
    <text evidence="1">Protein modification; protein ubiquitination.</text>
</comment>
<protein>
    <recommendedName>
        <fullName evidence="5">Carbohydrate-binding/sugar hydrolysis domain-containing protein</fullName>
    </recommendedName>
</protein>
<feature type="domain" description="Carbohydrate-binding/sugar hydrolysis" evidence="5">
    <location>
        <begin position="47"/>
        <end position="178"/>
    </location>
</feature>
<reference evidence="6 7" key="1">
    <citation type="journal article" date="2006" name="Science">
        <title>Genome of rice cluster I archaea -- the key methane producers in the rice rhizosphere.</title>
        <authorList>
            <person name="Erkel C."/>
            <person name="Kube M."/>
            <person name="Reinhardt R."/>
            <person name="Liesack W."/>
        </authorList>
    </citation>
    <scope>NUCLEOTIDE SEQUENCE [LARGE SCALE GENOMIC DNA]</scope>
    <source>
        <strain evidence="7">DSM 22066 / NBRC 105507 / MRE50</strain>
    </source>
</reference>
<dbReference type="SUPFAM" id="SSF51126">
    <property type="entry name" value="Pectin lyase-like"/>
    <property type="match status" value="2"/>
</dbReference>
<dbReference type="InterPro" id="IPR022441">
    <property type="entry name" value="Para_beta_helix_rpt-2"/>
</dbReference>
<gene>
    <name evidence="6" type="ORF">RCIX1943</name>
</gene>
<dbReference type="EMBL" id="AM114193">
    <property type="protein sequence ID" value="CAJ37107.1"/>
    <property type="molecule type" value="Genomic_DNA"/>
</dbReference>
<dbReference type="AlphaFoldDB" id="Q0W3D6"/>
<dbReference type="Pfam" id="PF13229">
    <property type="entry name" value="Beta_helix"/>
    <property type="match status" value="2"/>
</dbReference>
<dbReference type="SMART" id="SM00722">
    <property type="entry name" value="CASH"/>
    <property type="match status" value="1"/>
</dbReference>
<name>Q0W3D6_METAR</name>
<dbReference type="InterPro" id="IPR006633">
    <property type="entry name" value="Carb-bd_sugar_hydrolysis-dom"/>
</dbReference>
<evidence type="ECO:0000256" key="1">
    <source>
        <dbReference type="ARBA" id="ARBA00004906"/>
    </source>
</evidence>
<evidence type="ECO:0000256" key="2">
    <source>
        <dbReference type="ARBA" id="ARBA00022737"/>
    </source>
</evidence>
<evidence type="ECO:0000313" key="7">
    <source>
        <dbReference type="Proteomes" id="UP000000663"/>
    </source>
</evidence>
<sequence>MLACLLLCFFGQSCCLAAESVIVEGSGSYSSIQSALDAAVPGSTILVYSGTYNEDLHVDKRVTLKGVDNGGGMPVIYGSGAGDVITITADGVRIEGFVVKNSEKYASAILVESSDNEIVGNTITECNEGIRLDQGDRNLVRGNTLVGNNGDGIYIHYSDGNTITDNRAKNNEFGIQGYNLRNNVISDNHCEGNTGIDMYFEQISNSVISNNRIEGNEESSRSGGDGIGMRYGSNVTIRDNYVGKHYYGIKVYYSDTTTVSNNTVENSGVNIRFDFGTHDSVISNNTVRNGVDNILVAGESSNIFIEYNLVSNGKDSIYLFGSGDNIIRHNNVYDSTYGIRLYKSTDNLIIQNYLHDNEYDIYPSGTGSTVRDNDRRANYYGEEPKVSPTPTSTVDASAVPSPRPGEDEDFFSWLWRIISSLLSL</sequence>
<feature type="region of interest" description="Disordered" evidence="4">
    <location>
        <begin position="379"/>
        <end position="405"/>
    </location>
</feature>
<keyword evidence="3" id="KW-0833">Ubl conjugation pathway</keyword>
<dbReference type="SMART" id="SM00710">
    <property type="entry name" value="PbH1"/>
    <property type="match status" value="10"/>
</dbReference>
<dbReference type="InterPro" id="IPR011050">
    <property type="entry name" value="Pectin_lyase_fold/virulence"/>
</dbReference>
<proteinExistence type="predicted"/>
<keyword evidence="2" id="KW-0677">Repeat</keyword>
<dbReference type="PANTHER" id="PTHR22990">
    <property type="entry name" value="F-BOX ONLY PROTEIN"/>
    <property type="match status" value="1"/>
</dbReference>
<dbReference type="InterPro" id="IPR039448">
    <property type="entry name" value="Beta_helix"/>
</dbReference>
<dbReference type="Gene3D" id="2.160.20.10">
    <property type="entry name" value="Single-stranded right-handed beta-helix, Pectin lyase-like"/>
    <property type="match status" value="2"/>
</dbReference>
<dbReference type="PANTHER" id="PTHR22990:SF15">
    <property type="entry name" value="F-BOX ONLY PROTEIN 10"/>
    <property type="match status" value="1"/>
</dbReference>
<dbReference type="InterPro" id="IPR051550">
    <property type="entry name" value="SCF-Subunits/Alg-Epimerases"/>
</dbReference>
<organism evidence="6 7">
    <name type="scientific">Methanocella arvoryzae (strain DSM 22066 / NBRC 105507 / MRE50)</name>
    <dbReference type="NCBI Taxonomy" id="351160"/>
    <lineage>
        <taxon>Archaea</taxon>
        <taxon>Methanobacteriati</taxon>
        <taxon>Methanobacteriota</taxon>
        <taxon>Stenosarchaea group</taxon>
        <taxon>Methanomicrobia</taxon>
        <taxon>Methanocellales</taxon>
        <taxon>Methanocellaceae</taxon>
        <taxon>Methanocella</taxon>
    </lineage>
</organism>
<keyword evidence="7" id="KW-1185">Reference proteome</keyword>
<dbReference type="KEGG" id="rci:RCIX1943"/>
<evidence type="ECO:0000256" key="4">
    <source>
        <dbReference type="SAM" id="MobiDB-lite"/>
    </source>
</evidence>